<dbReference type="Proteomes" id="UP000224246">
    <property type="component" value="Segment"/>
</dbReference>
<organism evidence="1 2">
    <name type="scientific">Escherichia phage Murica</name>
    <dbReference type="NCBI Taxonomy" id="1675606"/>
    <lineage>
        <taxon>Viruses</taxon>
        <taxon>Duplodnaviria</taxon>
        <taxon>Heunggongvirae</taxon>
        <taxon>Uroviricota</taxon>
        <taxon>Caudoviricetes</taxon>
        <taxon>Vequintavirinae</taxon>
        <taxon>Vequintavirus</taxon>
        <taxon>Vequintavirus murica</taxon>
    </lineage>
</organism>
<proteinExistence type="predicted"/>
<dbReference type="EMBL" id="KT001917">
    <property type="protein sequence ID" value="AKU44106.1"/>
    <property type="molecule type" value="Genomic_DNA"/>
</dbReference>
<accession>A0A0K1LND3</accession>
<protein>
    <submittedName>
        <fullName evidence="1">Uncharacterized protein</fullName>
    </submittedName>
</protein>
<gene>
    <name evidence="1" type="ORF">CPT_Murica14</name>
</gene>
<keyword evidence="2" id="KW-1185">Reference proteome</keyword>
<evidence type="ECO:0000313" key="2">
    <source>
        <dbReference type="Proteomes" id="UP000224246"/>
    </source>
</evidence>
<sequence length="87" mass="9559">MATSIVFNSKVKNKKRADSFPCGTVVSCDGDGIQNIVMIVKTGEHCVWGFDLENNELYDLPPNMKVTELDTKITILGETSYSKEGGE</sequence>
<name>A0A0K1LND3_9CAUD</name>
<reference evidence="1 2" key="1">
    <citation type="journal article" date="2015" name="Genome Announc.">
        <title>Complete Genome Sequence of Enterotoxigenic Escherichia coli Myophage Murica.</title>
        <authorList>
            <person name="Wilder J.N."/>
            <person name="Lancaster J.C."/>
            <person name="Cahill J.L."/>
            <person name="Rasche E.S."/>
            <person name="Kuty Everett G.F."/>
        </authorList>
    </citation>
    <scope>NUCLEOTIDE SEQUENCE [LARGE SCALE GENOMIC DNA]</scope>
</reference>
<evidence type="ECO:0000313" key="1">
    <source>
        <dbReference type="EMBL" id="AKU44106.1"/>
    </source>
</evidence>